<keyword evidence="2" id="KW-1185">Reference proteome</keyword>
<reference evidence="2" key="1">
    <citation type="journal article" date="2024" name="Front. Bioeng. Biotechnol.">
        <title>Genome-scale model development and genomic sequencing of the oleaginous clade Lipomyces.</title>
        <authorList>
            <person name="Czajka J.J."/>
            <person name="Han Y."/>
            <person name="Kim J."/>
            <person name="Mondo S.J."/>
            <person name="Hofstad B.A."/>
            <person name="Robles A."/>
            <person name="Haridas S."/>
            <person name="Riley R."/>
            <person name="LaButti K."/>
            <person name="Pangilinan J."/>
            <person name="Andreopoulos W."/>
            <person name="Lipzen A."/>
            <person name="Yan J."/>
            <person name="Wang M."/>
            <person name="Ng V."/>
            <person name="Grigoriev I.V."/>
            <person name="Spatafora J.W."/>
            <person name="Magnuson J.K."/>
            <person name="Baker S.E."/>
            <person name="Pomraning K.R."/>
        </authorList>
    </citation>
    <scope>NUCLEOTIDE SEQUENCE [LARGE SCALE GENOMIC DNA]</scope>
    <source>
        <strain evidence="2">CBS 7786</strain>
    </source>
</reference>
<dbReference type="EMBL" id="MU971369">
    <property type="protein sequence ID" value="KAK9237398.1"/>
    <property type="molecule type" value="Genomic_DNA"/>
</dbReference>
<organism evidence="1 2">
    <name type="scientific">Lipomyces kononenkoae</name>
    <name type="common">Yeast</name>
    <dbReference type="NCBI Taxonomy" id="34357"/>
    <lineage>
        <taxon>Eukaryota</taxon>
        <taxon>Fungi</taxon>
        <taxon>Dikarya</taxon>
        <taxon>Ascomycota</taxon>
        <taxon>Saccharomycotina</taxon>
        <taxon>Lipomycetes</taxon>
        <taxon>Lipomycetales</taxon>
        <taxon>Lipomycetaceae</taxon>
        <taxon>Lipomyces</taxon>
    </lineage>
</organism>
<dbReference type="Proteomes" id="UP001433508">
    <property type="component" value="Unassembled WGS sequence"/>
</dbReference>
<accession>A0ACC3T0I2</accession>
<sequence length="904" mass="99763">MSYHRHSRSYSASRRTSSGMMWAGHSRHPSIPENEVLPSPTDSVCPPFESLSNSSELPLQQEATEYDRSVEMLVQDWMASNPTPPPGATSMPTSSGASSTTQTDLDTQPDLPASCTATKSETTTDGGHSCTGDLTNSYPGFRSFVVWGNRKVVINIPRELMNEPELLSTTELRDYERRVHEWAVQNYNLIKNQFPSSRDASAFYNALSSGKATVRIPDEKAWKDHVEFLREQKLLALGVSSPALSDAVSSPRAMTPSHYAMPPDLNVVLSGYNALNIYAPQSVAVTANMQHHPSVSSAPSFAPRLPSTVVPATVPAFVQPPFTDDFAYRPAFLEAPIGFPSTMHSPSPIETNAMSYHQHSVSDLSGTVSFVRPPKDSKRIPIIDPNAKASKSHTQANGSITTAVQLHKPAANGLETPQQTCTPIVRDDTPAKDLPADQLDDIVQRLTEHSPAAEPNSKPNGDAANDDDSDSVWSDSVVKANRQRLVAEAMRQNTVMDDSTLQVLLANALSKKLGPLEKLVSMLTDQLKSTSGQQPGGHASDADDEGDEDEDVHTIPGRRSRGQDNDGVAEETMAAHSGSLWSSHVSSAETRDETIAELRTQLATSTSRMEALLSELEEARRARERADAIVSELTNKIVESERACYSVKGKLDTSDQEIAKLRDEIEKMKSKHVMELDEKADCIRRDTQREYLFAVKEYEIQREQTKFLQEQVNVLNDKLEIAAVDSDGAVEKIQNELDRVLREKEDALNSRATELSWLRGLLDTRIEELDEQARILKSFPGETIDRQVLQTAYTSSNSAFLAKLKFGIAMSLVSDDFVQLISSVSESFVARGISHKDHRRRLSRQIMLENIMPLNEHNSNIPSNPSRIGYSGGLKDLKLNRAATIHGSAVDREEVRQSKPFREI</sequence>
<name>A0ACC3T0I2_LIPKO</name>
<proteinExistence type="predicted"/>
<evidence type="ECO:0000313" key="2">
    <source>
        <dbReference type="Proteomes" id="UP001433508"/>
    </source>
</evidence>
<gene>
    <name evidence="1" type="ORF">V1525DRAFT_403894</name>
</gene>
<evidence type="ECO:0000313" key="1">
    <source>
        <dbReference type="EMBL" id="KAK9237398.1"/>
    </source>
</evidence>
<protein>
    <submittedName>
        <fullName evidence="1">Uncharacterized protein</fullName>
    </submittedName>
</protein>
<comment type="caution">
    <text evidence="1">The sequence shown here is derived from an EMBL/GenBank/DDBJ whole genome shotgun (WGS) entry which is preliminary data.</text>
</comment>